<gene>
    <name evidence="1" type="ORF">EJ06DRAFT_51492</name>
</gene>
<name>A0A6G1HU79_9PEZI</name>
<dbReference type="AlphaFoldDB" id="A0A6G1HU79"/>
<reference evidence="1" key="1">
    <citation type="journal article" date="2020" name="Stud. Mycol.">
        <title>101 Dothideomycetes genomes: a test case for predicting lifestyles and emergence of pathogens.</title>
        <authorList>
            <person name="Haridas S."/>
            <person name="Albert R."/>
            <person name="Binder M."/>
            <person name="Bloem J."/>
            <person name="Labutti K."/>
            <person name="Salamov A."/>
            <person name="Andreopoulos B."/>
            <person name="Baker S."/>
            <person name="Barry K."/>
            <person name="Bills G."/>
            <person name="Bluhm B."/>
            <person name="Cannon C."/>
            <person name="Castanera R."/>
            <person name="Culley D."/>
            <person name="Daum C."/>
            <person name="Ezra D."/>
            <person name="Gonzalez J."/>
            <person name="Henrissat B."/>
            <person name="Kuo A."/>
            <person name="Liang C."/>
            <person name="Lipzen A."/>
            <person name="Lutzoni F."/>
            <person name="Magnuson J."/>
            <person name="Mondo S."/>
            <person name="Nolan M."/>
            <person name="Ohm R."/>
            <person name="Pangilinan J."/>
            <person name="Park H.-J."/>
            <person name="Ramirez L."/>
            <person name="Alfaro M."/>
            <person name="Sun H."/>
            <person name="Tritt A."/>
            <person name="Yoshinaga Y."/>
            <person name="Zwiers L.-H."/>
            <person name="Turgeon B."/>
            <person name="Goodwin S."/>
            <person name="Spatafora J."/>
            <person name="Crous P."/>
            <person name="Grigoriev I."/>
        </authorList>
    </citation>
    <scope>NUCLEOTIDE SEQUENCE</scope>
    <source>
        <strain evidence="1">CBS 262.69</strain>
    </source>
</reference>
<evidence type="ECO:0000313" key="1">
    <source>
        <dbReference type="EMBL" id="KAF2399426.1"/>
    </source>
</evidence>
<organism evidence="1 2">
    <name type="scientific">Trichodelitschia bisporula</name>
    <dbReference type="NCBI Taxonomy" id="703511"/>
    <lineage>
        <taxon>Eukaryota</taxon>
        <taxon>Fungi</taxon>
        <taxon>Dikarya</taxon>
        <taxon>Ascomycota</taxon>
        <taxon>Pezizomycotina</taxon>
        <taxon>Dothideomycetes</taxon>
        <taxon>Dothideomycetes incertae sedis</taxon>
        <taxon>Phaeotrichales</taxon>
        <taxon>Phaeotrichaceae</taxon>
        <taxon>Trichodelitschia</taxon>
    </lineage>
</organism>
<dbReference type="Proteomes" id="UP000799640">
    <property type="component" value="Unassembled WGS sequence"/>
</dbReference>
<accession>A0A6G1HU79</accession>
<evidence type="ECO:0000313" key="2">
    <source>
        <dbReference type="Proteomes" id="UP000799640"/>
    </source>
</evidence>
<protein>
    <submittedName>
        <fullName evidence="1">Uncharacterized protein</fullName>
    </submittedName>
</protein>
<dbReference type="EMBL" id="ML996697">
    <property type="protein sequence ID" value="KAF2399426.1"/>
    <property type="molecule type" value="Genomic_DNA"/>
</dbReference>
<proteinExistence type="predicted"/>
<sequence>MDEQCTRMRAAPSLISLFRSHSSFIHSLCTRCHFTCLDHAPLTSASRLRSESFDLDFPSRPTSNRLNVLEGVSTLFAKLSDLFPLLTSQRRRIIYSRPQPKFTHCETILRNTPSPHAPPHPHPPPLTLACDFTFNTTHQAPGAPASSTGKSPRQAHNIGVKTPIARRRNRHPAPHKAASQARTPIRATRLTAVSSARQLTDTLHDISIMAASAV</sequence>
<keyword evidence="2" id="KW-1185">Reference proteome</keyword>